<gene>
    <name evidence="2" type="ORF">MCBB_1085</name>
</gene>
<sequence length="267" mass="29066">MGTLAAILMIVLFFVLMVFVFSIALLTPLIGKRNLLFVVFLGFTVGVIGGAFFISPIMDDIPDMARAVYQFTDDSPEVISVDVSTNTNVTQFIKTTKSIEGVKSVESSGITIKTDAFSDTWKNIIMGRASSINSNVTSISIPSNNTLILQVKENSDPQTVINSLDEWLMFVGGINVKYSTVHVSVNVDASQVDSVVSKLPQDQIVITGIKGPVEDKINYLNSVLPKKSNVVLVCGFLGMLVGLAGVFIDTIMEGLRRTMNKFRRKEG</sequence>
<dbReference type="OrthoDB" id="71308at2157"/>
<feature type="transmembrane region" description="Helical" evidence="1">
    <location>
        <begin position="6"/>
        <end position="27"/>
    </location>
</feature>
<evidence type="ECO:0000313" key="2">
    <source>
        <dbReference type="EMBL" id="SCG85644.1"/>
    </source>
</evidence>
<dbReference type="GeneID" id="30411930"/>
<reference evidence="2 3" key="1">
    <citation type="submission" date="2016-08" db="EMBL/GenBank/DDBJ databases">
        <authorList>
            <person name="Seilhamer J.J."/>
        </authorList>
    </citation>
    <scope>NUCLEOTIDE SEQUENCE [LARGE SCALE GENOMIC DNA]</scope>
    <source>
        <strain evidence="2">Buetzberg</strain>
    </source>
</reference>
<dbReference type="RefSeq" id="WP_071906778.1">
    <property type="nucleotide sequence ID" value="NZ_LT607756.1"/>
</dbReference>
<proteinExistence type="predicted"/>
<accession>A0A1D3L1U0</accession>
<protein>
    <submittedName>
        <fullName evidence="2">Uncharacterized protein</fullName>
    </submittedName>
</protein>
<keyword evidence="1" id="KW-0812">Transmembrane</keyword>
<dbReference type="AlphaFoldDB" id="A0A1D3L1U0"/>
<feature type="transmembrane region" description="Helical" evidence="1">
    <location>
        <begin position="230"/>
        <end position="255"/>
    </location>
</feature>
<keyword evidence="1" id="KW-1133">Transmembrane helix</keyword>
<feature type="transmembrane region" description="Helical" evidence="1">
    <location>
        <begin position="34"/>
        <end position="54"/>
    </location>
</feature>
<evidence type="ECO:0000313" key="3">
    <source>
        <dbReference type="Proteomes" id="UP000094707"/>
    </source>
</evidence>
<name>A0A1D3L1U0_9EURY</name>
<dbReference type="KEGG" id="mcub:MCBB_1085"/>
<keyword evidence="1" id="KW-0472">Membrane</keyword>
<dbReference type="EMBL" id="LT607756">
    <property type="protein sequence ID" value="SCG85644.1"/>
    <property type="molecule type" value="Genomic_DNA"/>
</dbReference>
<dbReference type="STRING" id="118062.MCBB_1085"/>
<dbReference type="Proteomes" id="UP000094707">
    <property type="component" value="Chromosome I"/>
</dbReference>
<evidence type="ECO:0000256" key="1">
    <source>
        <dbReference type="SAM" id="Phobius"/>
    </source>
</evidence>
<organism evidence="2 3">
    <name type="scientific">Methanobacterium congolense</name>
    <dbReference type="NCBI Taxonomy" id="118062"/>
    <lineage>
        <taxon>Archaea</taxon>
        <taxon>Methanobacteriati</taxon>
        <taxon>Methanobacteriota</taxon>
        <taxon>Methanomada group</taxon>
        <taxon>Methanobacteria</taxon>
        <taxon>Methanobacteriales</taxon>
        <taxon>Methanobacteriaceae</taxon>
        <taxon>Methanobacterium</taxon>
    </lineage>
</organism>
<keyword evidence="3" id="KW-1185">Reference proteome</keyword>